<sequence>MIVTMDMCSVKVESDYTSEVMCAGWNPVIAMMQDRAAEIAAQLIHYQFQCAGGMPVDVAAMDAETFLERMYSSQR</sequence>
<name>S6AA15_SULDS</name>
<evidence type="ECO:0000313" key="2">
    <source>
        <dbReference type="Proteomes" id="UP000015559"/>
    </source>
</evidence>
<dbReference type="AlphaFoldDB" id="S6AA15"/>
<organism evidence="1 2">
    <name type="scientific">Sulfuricella denitrificans (strain DSM 22764 / NBRC 105220 / skB26)</name>
    <dbReference type="NCBI Taxonomy" id="1163617"/>
    <lineage>
        <taxon>Bacteria</taxon>
        <taxon>Pseudomonadati</taxon>
        <taxon>Pseudomonadota</taxon>
        <taxon>Betaproteobacteria</taxon>
        <taxon>Nitrosomonadales</taxon>
        <taxon>Sulfuricellaceae</taxon>
        <taxon>Sulfuricella</taxon>
    </lineage>
</organism>
<dbReference type="RefSeq" id="WP_009205978.1">
    <property type="nucleotide sequence ID" value="NC_022357.1"/>
</dbReference>
<proteinExistence type="predicted"/>
<accession>S6AA15</accession>
<keyword evidence="2" id="KW-1185">Reference proteome</keyword>
<gene>
    <name evidence="1" type="ORF">SCD_n01241</name>
</gene>
<dbReference type="KEGG" id="sdr:SCD_n01241"/>
<dbReference type="HOGENOM" id="CLU_2669713_0_0_4"/>
<dbReference type="Proteomes" id="UP000015559">
    <property type="component" value="Chromosome"/>
</dbReference>
<dbReference type="STRING" id="1163617.SCD_n01241"/>
<reference evidence="1 2" key="1">
    <citation type="journal article" date="2012" name="Appl. Environ. Microbiol.">
        <title>Draft genome sequence of a psychrotolerant sulfur-oxidizing bacterium, Sulfuricella denitrificans skB26, and proteomic insights into cold adaptation.</title>
        <authorList>
            <person name="Watanabe T."/>
            <person name="Kojima H."/>
            <person name="Fukui M."/>
        </authorList>
    </citation>
    <scope>NUCLEOTIDE SEQUENCE [LARGE SCALE GENOMIC DNA]</scope>
    <source>
        <strain evidence="2">skB26</strain>
    </source>
</reference>
<evidence type="ECO:0000313" key="1">
    <source>
        <dbReference type="EMBL" id="BAN35070.1"/>
    </source>
</evidence>
<dbReference type="OrthoDB" id="9850857at2"/>
<dbReference type="EMBL" id="AP013066">
    <property type="protein sequence ID" value="BAN35070.1"/>
    <property type="molecule type" value="Genomic_DNA"/>
</dbReference>
<protein>
    <submittedName>
        <fullName evidence="1">Uncharacterized protein</fullName>
    </submittedName>
</protein>